<dbReference type="STRING" id="1618665.UY55_C0010G0002"/>
<keyword evidence="5" id="KW-1278">Translocase</keyword>
<proteinExistence type="predicted"/>
<dbReference type="GO" id="GO:0009678">
    <property type="term" value="F:diphosphate hydrolysis-driven proton transmembrane transporter activity"/>
    <property type="evidence" value="ECO:0007669"/>
    <property type="project" value="InterPro"/>
</dbReference>
<evidence type="ECO:0000256" key="8">
    <source>
        <dbReference type="ARBA" id="ARBA00023136"/>
    </source>
</evidence>
<comment type="caution">
    <text evidence="10">The sequence shown here is derived from an EMBL/GenBank/DDBJ whole genome shotgun (WGS) entry which is preliminary data.</text>
</comment>
<keyword evidence="4" id="KW-0460">Magnesium</keyword>
<evidence type="ECO:0000256" key="5">
    <source>
        <dbReference type="ARBA" id="ARBA00022967"/>
    </source>
</evidence>
<evidence type="ECO:0000256" key="1">
    <source>
        <dbReference type="ARBA" id="ARBA00004127"/>
    </source>
</evidence>
<evidence type="ECO:0000313" key="10">
    <source>
        <dbReference type="EMBL" id="KKW14441.1"/>
    </source>
</evidence>
<keyword evidence="3 9" id="KW-0812">Transmembrane</keyword>
<dbReference type="EMBL" id="LCQK01000010">
    <property type="protein sequence ID" value="KKW14441.1"/>
    <property type="molecule type" value="Genomic_DNA"/>
</dbReference>
<keyword evidence="8 9" id="KW-0472">Membrane</keyword>
<comment type="subcellular location">
    <subcellularLocation>
        <location evidence="1">Endomembrane system</location>
        <topology evidence="1">Multi-pass membrane protein</topology>
    </subcellularLocation>
</comment>
<evidence type="ECO:0000256" key="6">
    <source>
        <dbReference type="ARBA" id="ARBA00022989"/>
    </source>
</evidence>
<dbReference type="GO" id="GO:0016020">
    <property type="term" value="C:membrane"/>
    <property type="evidence" value="ECO:0007669"/>
    <property type="project" value="InterPro"/>
</dbReference>
<feature type="transmembrane region" description="Helical" evidence="9">
    <location>
        <begin position="76"/>
        <end position="94"/>
    </location>
</feature>
<dbReference type="PANTHER" id="PTHR31998">
    <property type="entry name" value="K(+)-INSENSITIVE PYROPHOSPHATE-ENERGIZED PROTON PUMP"/>
    <property type="match status" value="1"/>
</dbReference>
<keyword evidence="7" id="KW-0406">Ion transport</keyword>
<evidence type="ECO:0000256" key="7">
    <source>
        <dbReference type="ARBA" id="ARBA00023065"/>
    </source>
</evidence>
<evidence type="ECO:0000256" key="3">
    <source>
        <dbReference type="ARBA" id="ARBA00022692"/>
    </source>
</evidence>
<protein>
    <submittedName>
        <fullName evidence="10">K(+)-insensitive pyrophosphate-energized proton pump</fullName>
    </submittedName>
</protein>
<reference evidence="10 11" key="1">
    <citation type="journal article" date="2015" name="Nature">
        <title>rRNA introns, odd ribosomes, and small enigmatic genomes across a large radiation of phyla.</title>
        <authorList>
            <person name="Brown C.T."/>
            <person name="Hug L.A."/>
            <person name="Thomas B.C."/>
            <person name="Sharon I."/>
            <person name="Castelle C.J."/>
            <person name="Singh A."/>
            <person name="Wilkins M.J."/>
            <person name="Williams K.H."/>
            <person name="Banfield J.F."/>
        </authorList>
    </citation>
    <scope>NUCLEOTIDE SEQUENCE [LARGE SCALE GENOMIC DNA]</scope>
</reference>
<keyword evidence="6 9" id="KW-1133">Transmembrane helix</keyword>
<dbReference type="GO" id="GO:0012505">
    <property type="term" value="C:endomembrane system"/>
    <property type="evidence" value="ECO:0007669"/>
    <property type="project" value="UniProtKB-SubCell"/>
</dbReference>
<dbReference type="PATRIC" id="fig|1618665.3.peg.772"/>
<dbReference type="Proteomes" id="UP000034224">
    <property type="component" value="Unassembled WGS sequence"/>
</dbReference>
<gene>
    <name evidence="10" type="ORF">UY55_C0010G0002</name>
</gene>
<evidence type="ECO:0000256" key="9">
    <source>
        <dbReference type="SAM" id="Phobius"/>
    </source>
</evidence>
<dbReference type="InterPro" id="IPR004131">
    <property type="entry name" value="PPase-energised_H-pump"/>
</dbReference>
<sequence>MSNTGGAWDNAKKMIEAGVFGGKGSDAHKATVVGDTVGDPLKDTSGPSINPLIKVMNLVAILAAPVIISTKVTSSIWTMLALAAAFGILAFSLFKSQKAVN</sequence>
<name>A0A0G1W6P4_9BACT</name>
<evidence type="ECO:0000256" key="4">
    <source>
        <dbReference type="ARBA" id="ARBA00022842"/>
    </source>
</evidence>
<dbReference type="GO" id="GO:0004427">
    <property type="term" value="F:inorganic diphosphate phosphatase activity"/>
    <property type="evidence" value="ECO:0007669"/>
    <property type="project" value="InterPro"/>
</dbReference>
<accession>A0A0G1W6P4</accession>
<evidence type="ECO:0000313" key="11">
    <source>
        <dbReference type="Proteomes" id="UP000034224"/>
    </source>
</evidence>
<evidence type="ECO:0000256" key="2">
    <source>
        <dbReference type="ARBA" id="ARBA00022448"/>
    </source>
</evidence>
<keyword evidence="2" id="KW-0813">Transport</keyword>
<dbReference type="Pfam" id="PF03030">
    <property type="entry name" value="H_PPase"/>
    <property type="match status" value="1"/>
</dbReference>
<dbReference type="AlphaFoldDB" id="A0A0G1W6P4"/>
<organism evidence="10 11">
    <name type="scientific">Candidatus Jorgensenbacteria bacterium GW2011_GWB1_50_10</name>
    <dbReference type="NCBI Taxonomy" id="1618665"/>
    <lineage>
        <taxon>Bacteria</taxon>
        <taxon>Candidatus Joergenseniibacteriota</taxon>
    </lineage>
</organism>